<dbReference type="GO" id="GO:0036297">
    <property type="term" value="P:interstrand cross-link repair"/>
    <property type="evidence" value="ECO:0007669"/>
    <property type="project" value="TreeGrafter"/>
</dbReference>
<sequence length="597" mass="65055">MSTFNGIVAEFPEIRSELTARSDVSAVYKPLPLEAPTTIELRPGYQVQVTLFDANHCPGAVMFLIEGQGRAVLYTGDVRAEPWFVNSIARNPLLLEYTCGLKRLDKLYLDTSFLGDIPFQTKAEGIVHLLAQVRKYPPETVFHFQAWTFGYEDVWVALSKALNSRIHVDDYKLRIFNSLRSPPSKDASSSEIHMAAGTAALNGHICGNTQHAGCLTSDQNVRIHSCEKGNMCGVARRSDVVSIRPVVCRLPGGKTMAEVGIGGGGSDFAREAELDSIANHDIDKLLQMLSLSDGMDDLLKQNITSFLTHMASDGNKTAFHMDLTEFSEDLSADFNALRKSLVERFSDEGVGNNSEYASERNKGLPRVIYFPFARHSPLAELRHLAETFRPKDIWPCTVDQSWIKKGATVESLFGNCCSEHRFEHDRQMGLLLEQQRLAQVRDQRTMRDDSQRSSSSDPNSAGGSVANQNAALVAPGAVTVAAGSGLNAHEGDPGATSASHAAPLTPSPRTEPWPGGEDPSSPPRKRSRLEGAAVADAGEQDSQLTDASITSKLSLTHSTTRQEAYQTMLRNSAASEVWESIPLLSTDGGHGGEEVEL</sequence>
<dbReference type="AlphaFoldDB" id="A0A168E8W5"/>
<dbReference type="GO" id="GO:0035312">
    <property type="term" value="F:5'-3' DNA exonuclease activity"/>
    <property type="evidence" value="ECO:0007669"/>
    <property type="project" value="TreeGrafter"/>
</dbReference>
<dbReference type="OrthoDB" id="5561659at2759"/>
<gene>
    <name evidence="5" type="ORF">AAL_03062</name>
</gene>
<comment type="caution">
    <text evidence="5">The sequence shown here is derived from an EMBL/GenBank/DDBJ whole genome shotgun (WGS) entry which is preliminary data.</text>
</comment>
<feature type="compositionally biased region" description="Low complexity" evidence="4">
    <location>
        <begin position="452"/>
        <end position="464"/>
    </location>
</feature>
<evidence type="ECO:0000256" key="4">
    <source>
        <dbReference type="SAM" id="MobiDB-lite"/>
    </source>
</evidence>
<evidence type="ECO:0008006" key="7">
    <source>
        <dbReference type="Google" id="ProtNLM"/>
    </source>
</evidence>
<protein>
    <recommendedName>
        <fullName evidence="7">DNA repair metallo-beta-lactamase domain-containing protein</fullName>
    </recommendedName>
</protein>
<evidence type="ECO:0000256" key="3">
    <source>
        <dbReference type="ARBA" id="ARBA00022839"/>
    </source>
</evidence>
<dbReference type="PANTHER" id="PTHR23240:SF8">
    <property type="entry name" value="PROTEIN ARTEMIS"/>
    <property type="match status" value="1"/>
</dbReference>
<dbReference type="Proteomes" id="UP000078544">
    <property type="component" value="Unassembled WGS sequence"/>
</dbReference>
<feature type="compositionally biased region" description="Basic and acidic residues" evidence="4">
    <location>
        <begin position="439"/>
        <end position="451"/>
    </location>
</feature>
<dbReference type="InterPro" id="IPR036866">
    <property type="entry name" value="RibonucZ/Hydroxyglut_hydro"/>
</dbReference>
<dbReference type="STRING" id="1081109.A0A168E8W5"/>
<keyword evidence="3" id="KW-0269">Exonuclease</keyword>
<organism evidence="5 6">
    <name type="scientific">Moelleriella libera RCEF 2490</name>
    <dbReference type="NCBI Taxonomy" id="1081109"/>
    <lineage>
        <taxon>Eukaryota</taxon>
        <taxon>Fungi</taxon>
        <taxon>Dikarya</taxon>
        <taxon>Ascomycota</taxon>
        <taxon>Pezizomycotina</taxon>
        <taxon>Sordariomycetes</taxon>
        <taxon>Hypocreomycetidae</taxon>
        <taxon>Hypocreales</taxon>
        <taxon>Clavicipitaceae</taxon>
        <taxon>Moelleriella</taxon>
    </lineage>
</organism>
<evidence type="ECO:0000256" key="2">
    <source>
        <dbReference type="ARBA" id="ARBA00022801"/>
    </source>
</evidence>
<feature type="region of interest" description="Disordered" evidence="4">
    <location>
        <begin position="439"/>
        <end position="465"/>
    </location>
</feature>
<dbReference type="EMBL" id="AZGY01000005">
    <property type="protein sequence ID" value="KZZ98544.1"/>
    <property type="molecule type" value="Genomic_DNA"/>
</dbReference>
<name>A0A168E8W5_9HYPO</name>
<feature type="region of interest" description="Disordered" evidence="4">
    <location>
        <begin position="484"/>
        <end position="549"/>
    </location>
</feature>
<dbReference type="GO" id="GO:0003684">
    <property type="term" value="F:damaged DNA binding"/>
    <property type="evidence" value="ECO:0007669"/>
    <property type="project" value="TreeGrafter"/>
</dbReference>
<dbReference type="GO" id="GO:0000723">
    <property type="term" value="P:telomere maintenance"/>
    <property type="evidence" value="ECO:0007669"/>
    <property type="project" value="TreeGrafter"/>
</dbReference>
<reference evidence="5 6" key="1">
    <citation type="journal article" date="2016" name="Genome Biol. Evol.">
        <title>Divergent and convergent evolution of fungal pathogenicity.</title>
        <authorList>
            <person name="Shang Y."/>
            <person name="Xiao G."/>
            <person name="Zheng P."/>
            <person name="Cen K."/>
            <person name="Zhan S."/>
            <person name="Wang C."/>
        </authorList>
    </citation>
    <scope>NUCLEOTIDE SEQUENCE [LARGE SCALE GENOMIC DNA]</scope>
    <source>
        <strain evidence="5 6">RCEF 2490</strain>
    </source>
</reference>
<proteinExistence type="predicted"/>
<feature type="compositionally biased region" description="Polar residues" evidence="4">
    <location>
        <begin position="540"/>
        <end position="549"/>
    </location>
</feature>
<evidence type="ECO:0000313" key="5">
    <source>
        <dbReference type="EMBL" id="KZZ98544.1"/>
    </source>
</evidence>
<dbReference type="GO" id="GO:0006303">
    <property type="term" value="P:double-strand break repair via nonhomologous end joining"/>
    <property type="evidence" value="ECO:0007669"/>
    <property type="project" value="TreeGrafter"/>
</dbReference>
<evidence type="ECO:0000313" key="6">
    <source>
        <dbReference type="Proteomes" id="UP000078544"/>
    </source>
</evidence>
<keyword evidence="1" id="KW-0540">Nuclease</keyword>
<dbReference type="PANTHER" id="PTHR23240">
    <property type="entry name" value="DNA CROSS-LINK REPAIR PROTEIN PSO2/SNM1-RELATED"/>
    <property type="match status" value="1"/>
</dbReference>
<dbReference type="Gene3D" id="3.60.15.10">
    <property type="entry name" value="Ribonuclease Z/Hydroxyacylglutathione hydrolase-like"/>
    <property type="match status" value="1"/>
</dbReference>
<dbReference type="SUPFAM" id="SSF56281">
    <property type="entry name" value="Metallo-hydrolase/oxidoreductase"/>
    <property type="match status" value="1"/>
</dbReference>
<accession>A0A168E8W5</accession>
<keyword evidence="2" id="KW-0378">Hydrolase</keyword>
<keyword evidence="6" id="KW-1185">Reference proteome</keyword>
<evidence type="ECO:0000256" key="1">
    <source>
        <dbReference type="ARBA" id="ARBA00022722"/>
    </source>
</evidence>